<feature type="transmembrane region" description="Helical" evidence="2">
    <location>
        <begin position="121"/>
        <end position="142"/>
    </location>
</feature>
<keyword evidence="4" id="KW-1185">Reference proteome</keyword>
<evidence type="ECO:0000313" key="4">
    <source>
        <dbReference type="Proteomes" id="UP000284395"/>
    </source>
</evidence>
<sequence length="164" mass="16889">MTAPTDEKYGPAGAANPSRQAGAPHESGAQSAFSSESHAGSGAAGSEAGADSHPLRDDLTALIDDGLTFFEAELNFQKSRLSFVIDCAKKVAAYGVVALVLVLLAAIGLTVGLILCLSPLITPWGATIVVVGGELAIAYYCVRHILTKVKAISAAFKKEEDASE</sequence>
<reference evidence="3 4" key="1">
    <citation type="submission" date="2018-09" db="EMBL/GenBank/DDBJ databases">
        <title>Altererythrobacter spongiae sp. nov., isolated from a marine sponge.</title>
        <authorList>
            <person name="Zhuang L."/>
            <person name="Luo L."/>
        </authorList>
    </citation>
    <scope>NUCLEOTIDE SEQUENCE [LARGE SCALE GENOMIC DNA]</scope>
    <source>
        <strain evidence="3 4">HN-Y73</strain>
    </source>
</reference>
<dbReference type="Proteomes" id="UP000284395">
    <property type="component" value="Unassembled WGS sequence"/>
</dbReference>
<dbReference type="RefSeq" id="WP_120325632.1">
    <property type="nucleotide sequence ID" value="NZ_RAPF01000009.1"/>
</dbReference>
<dbReference type="EMBL" id="RAPF01000009">
    <property type="protein sequence ID" value="RKF18358.1"/>
    <property type="molecule type" value="Genomic_DNA"/>
</dbReference>
<keyword evidence="2" id="KW-1133">Transmembrane helix</keyword>
<organism evidence="3 4">
    <name type="scientific">Altericroceibacterium spongiae</name>
    <dbReference type="NCBI Taxonomy" id="2320269"/>
    <lineage>
        <taxon>Bacteria</taxon>
        <taxon>Pseudomonadati</taxon>
        <taxon>Pseudomonadota</taxon>
        <taxon>Alphaproteobacteria</taxon>
        <taxon>Sphingomonadales</taxon>
        <taxon>Erythrobacteraceae</taxon>
        <taxon>Altericroceibacterium</taxon>
    </lineage>
</organism>
<keyword evidence="2" id="KW-0812">Transmembrane</keyword>
<gene>
    <name evidence="3" type="ORF">D6851_14555</name>
</gene>
<accession>A0A420ECE6</accession>
<protein>
    <submittedName>
        <fullName evidence="3">Phage holin family protein</fullName>
    </submittedName>
</protein>
<evidence type="ECO:0000313" key="3">
    <source>
        <dbReference type="EMBL" id="RKF18358.1"/>
    </source>
</evidence>
<dbReference type="AlphaFoldDB" id="A0A420ECE6"/>
<evidence type="ECO:0000256" key="1">
    <source>
        <dbReference type="SAM" id="MobiDB-lite"/>
    </source>
</evidence>
<evidence type="ECO:0000256" key="2">
    <source>
        <dbReference type="SAM" id="Phobius"/>
    </source>
</evidence>
<keyword evidence="2" id="KW-0472">Membrane</keyword>
<dbReference type="OrthoDB" id="7392290at2"/>
<feature type="transmembrane region" description="Helical" evidence="2">
    <location>
        <begin position="91"/>
        <end position="115"/>
    </location>
</feature>
<feature type="region of interest" description="Disordered" evidence="1">
    <location>
        <begin position="1"/>
        <end position="52"/>
    </location>
</feature>
<comment type="caution">
    <text evidence="3">The sequence shown here is derived from an EMBL/GenBank/DDBJ whole genome shotgun (WGS) entry which is preliminary data.</text>
</comment>
<proteinExistence type="predicted"/>
<name>A0A420ECE6_9SPHN</name>
<feature type="compositionally biased region" description="Low complexity" evidence="1">
    <location>
        <begin position="31"/>
        <end position="49"/>
    </location>
</feature>